<proteinExistence type="predicted"/>
<evidence type="ECO:0000256" key="1">
    <source>
        <dbReference type="SAM" id="Phobius"/>
    </source>
</evidence>
<feature type="transmembrane region" description="Helical" evidence="1">
    <location>
        <begin position="41"/>
        <end position="60"/>
    </location>
</feature>
<protein>
    <submittedName>
        <fullName evidence="2">Uncharacterized protein</fullName>
    </submittedName>
</protein>
<organism evidence="2 3">
    <name type="scientific">Cylicocyclus nassatus</name>
    <name type="common">Nematode worm</name>
    <dbReference type="NCBI Taxonomy" id="53992"/>
    <lineage>
        <taxon>Eukaryota</taxon>
        <taxon>Metazoa</taxon>
        <taxon>Ecdysozoa</taxon>
        <taxon>Nematoda</taxon>
        <taxon>Chromadorea</taxon>
        <taxon>Rhabditida</taxon>
        <taxon>Rhabditina</taxon>
        <taxon>Rhabditomorpha</taxon>
        <taxon>Strongyloidea</taxon>
        <taxon>Strongylidae</taxon>
        <taxon>Cylicocyclus</taxon>
    </lineage>
</organism>
<dbReference type="Proteomes" id="UP001176961">
    <property type="component" value="Unassembled WGS sequence"/>
</dbReference>
<keyword evidence="1" id="KW-1133">Transmembrane helix</keyword>
<dbReference type="AlphaFoldDB" id="A0AA36DPM6"/>
<feature type="transmembrane region" description="Helical" evidence="1">
    <location>
        <begin position="80"/>
        <end position="103"/>
    </location>
</feature>
<dbReference type="EMBL" id="CATQJL010000001">
    <property type="protein sequence ID" value="CAJ0591378.1"/>
    <property type="molecule type" value="Genomic_DNA"/>
</dbReference>
<evidence type="ECO:0000313" key="2">
    <source>
        <dbReference type="EMBL" id="CAJ0591378.1"/>
    </source>
</evidence>
<comment type="caution">
    <text evidence="2">The sequence shown here is derived from an EMBL/GenBank/DDBJ whole genome shotgun (WGS) entry which is preliminary data.</text>
</comment>
<accession>A0AA36DPM6</accession>
<gene>
    <name evidence="2" type="ORF">CYNAS_LOCUS3361</name>
</gene>
<name>A0AA36DPM6_CYLNA</name>
<sequence>MLVERGFYQFVHIYIFSNHYLYEVLFNHHFNAVEKLEKWKILALQIFLPTLTVSPLYLIFEFHYVVNYDRVSLSSTNVLFLLGLTYRGAAFALCVSGYLFLFFTVKSKA</sequence>
<evidence type="ECO:0000313" key="3">
    <source>
        <dbReference type="Proteomes" id="UP001176961"/>
    </source>
</evidence>
<keyword evidence="1" id="KW-0812">Transmembrane</keyword>
<reference evidence="2" key="1">
    <citation type="submission" date="2023-07" db="EMBL/GenBank/DDBJ databases">
        <authorList>
            <consortium name="CYATHOMIX"/>
        </authorList>
    </citation>
    <scope>NUCLEOTIDE SEQUENCE</scope>
    <source>
        <strain evidence="2">N/A</strain>
    </source>
</reference>
<keyword evidence="1" id="KW-0472">Membrane</keyword>
<keyword evidence="3" id="KW-1185">Reference proteome</keyword>